<dbReference type="AlphaFoldDB" id="A0A834IGB0"/>
<dbReference type="EMBL" id="JAACXV010000406">
    <property type="protein sequence ID" value="KAF7278148.1"/>
    <property type="molecule type" value="Genomic_DNA"/>
</dbReference>
<accession>A0A834IGB0</accession>
<dbReference type="Proteomes" id="UP000625711">
    <property type="component" value="Unassembled WGS sequence"/>
</dbReference>
<evidence type="ECO:0000313" key="2">
    <source>
        <dbReference type="Proteomes" id="UP000625711"/>
    </source>
</evidence>
<proteinExistence type="predicted"/>
<gene>
    <name evidence="1" type="ORF">GWI33_008764</name>
</gene>
<protein>
    <submittedName>
        <fullName evidence="1">Uncharacterized protein</fullName>
    </submittedName>
</protein>
<sequence>MIPSMFKCDHQHCRYYLYNCKDLEQDIKESASTSLLIKNILTLNSSYELLSIHFCSIGSILRFSEDIDIPEDISAAVITAASKTA</sequence>
<organism evidence="1 2">
    <name type="scientific">Rhynchophorus ferrugineus</name>
    <name type="common">Red palm weevil</name>
    <name type="synonym">Curculio ferrugineus</name>
    <dbReference type="NCBI Taxonomy" id="354439"/>
    <lineage>
        <taxon>Eukaryota</taxon>
        <taxon>Metazoa</taxon>
        <taxon>Ecdysozoa</taxon>
        <taxon>Arthropoda</taxon>
        <taxon>Hexapoda</taxon>
        <taxon>Insecta</taxon>
        <taxon>Pterygota</taxon>
        <taxon>Neoptera</taxon>
        <taxon>Endopterygota</taxon>
        <taxon>Coleoptera</taxon>
        <taxon>Polyphaga</taxon>
        <taxon>Cucujiformia</taxon>
        <taxon>Curculionidae</taxon>
        <taxon>Dryophthorinae</taxon>
        <taxon>Rhynchophorus</taxon>
    </lineage>
</organism>
<comment type="caution">
    <text evidence="1">The sequence shown here is derived from an EMBL/GenBank/DDBJ whole genome shotgun (WGS) entry which is preliminary data.</text>
</comment>
<keyword evidence="2" id="KW-1185">Reference proteome</keyword>
<evidence type="ECO:0000313" key="1">
    <source>
        <dbReference type="EMBL" id="KAF7278148.1"/>
    </source>
</evidence>
<reference evidence="1" key="1">
    <citation type="submission" date="2020-08" db="EMBL/GenBank/DDBJ databases">
        <title>Genome sequencing and assembly of the red palm weevil Rhynchophorus ferrugineus.</title>
        <authorList>
            <person name="Dias G.B."/>
            <person name="Bergman C.M."/>
            <person name="Manee M."/>
        </authorList>
    </citation>
    <scope>NUCLEOTIDE SEQUENCE</scope>
    <source>
        <strain evidence="1">AA-2017</strain>
        <tissue evidence="1">Whole larva</tissue>
    </source>
</reference>
<name>A0A834IGB0_RHYFE</name>